<evidence type="ECO:0000313" key="3">
    <source>
        <dbReference type="Proteomes" id="UP001439008"/>
    </source>
</evidence>
<feature type="region of interest" description="Disordered" evidence="1">
    <location>
        <begin position="144"/>
        <end position="171"/>
    </location>
</feature>
<name>A0ABV2AKC0_9EUKA</name>
<reference evidence="2 3" key="1">
    <citation type="journal article" date="2024" name="BMC Biol.">
        <title>Comparative genomics of Ascetosporea gives new insight into the evolutionary basis for animal parasitism in Rhizaria.</title>
        <authorList>
            <person name="Hiltunen Thoren M."/>
            <person name="Onut-Brannstrom I."/>
            <person name="Alfjorden A."/>
            <person name="Peckova H."/>
            <person name="Swords F."/>
            <person name="Hooper C."/>
            <person name="Holzer A.S."/>
            <person name="Bass D."/>
            <person name="Burki F."/>
        </authorList>
    </citation>
    <scope>NUCLEOTIDE SEQUENCE [LARGE SCALE GENOMIC DNA]</scope>
    <source>
        <strain evidence="2">20-A016</strain>
    </source>
</reference>
<evidence type="ECO:0000313" key="2">
    <source>
        <dbReference type="EMBL" id="MES1920115.1"/>
    </source>
</evidence>
<protein>
    <recommendedName>
        <fullName evidence="4">Zinc-finger domain-containing protein</fullName>
    </recommendedName>
</protein>
<dbReference type="EMBL" id="JBDODL010000518">
    <property type="protein sequence ID" value="MES1920115.1"/>
    <property type="molecule type" value="Genomic_DNA"/>
</dbReference>
<dbReference type="Proteomes" id="UP001439008">
    <property type="component" value="Unassembled WGS sequence"/>
</dbReference>
<organism evidence="2 3">
    <name type="scientific">Bonamia ostreae</name>
    <dbReference type="NCBI Taxonomy" id="126728"/>
    <lineage>
        <taxon>Eukaryota</taxon>
        <taxon>Sar</taxon>
        <taxon>Rhizaria</taxon>
        <taxon>Endomyxa</taxon>
        <taxon>Ascetosporea</taxon>
        <taxon>Haplosporida</taxon>
        <taxon>Bonamia</taxon>
    </lineage>
</organism>
<evidence type="ECO:0008006" key="4">
    <source>
        <dbReference type="Google" id="ProtNLM"/>
    </source>
</evidence>
<proteinExistence type="predicted"/>
<gene>
    <name evidence="2" type="ORF">MHBO_001831</name>
</gene>
<evidence type="ECO:0000256" key="1">
    <source>
        <dbReference type="SAM" id="MobiDB-lite"/>
    </source>
</evidence>
<sequence length="198" mass="23180">MKKLNFLIEKKKPNLTCHFCEHPAKRTGRKSHSEQMICQLSGCGKVYCSTKGCEAKLLYYYKLFTNFQSLKNATEKKLFFFRCPHCINPFLCNGRQCLKKRCIDRASLKILDDGRLSYRKIPSEKIKKRKLKINPKNNHLASFFNMKSIPGPPQQTKKEKKDLSEESSENDVLSVESIEKVLRRNFNVVKAENRIWEK</sequence>
<accession>A0ABV2AKC0</accession>
<comment type="caution">
    <text evidence="2">The sequence shown here is derived from an EMBL/GenBank/DDBJ whole genome shotgun (WGS) entry which is preliminary data.</text>
</comment>
<keyword evidence="3" id="KW-1185">Reference proteome</keyword>